<gene>
    <name evidence="1" type="ORF">I4F81_007903</name>
</gene>
<dbReference type="Proteomes" id="UP000798662">
    <property type="component" value="Chromosome 2"/>
</dbReference>
<dbReference type="EMBL" id="CM020619">
    <property type="protein sequence ID" value="KAK1865371.1"/>
    <property type="molecule type" value="Genomic_DNA"/>
</dbReference>
<protein>
    <submittedName>
        <fullName evidence="1">Uncharacterized protein</fullName>
    </submittedName>
</protein>
<evidence type="ECO:0000313" key="1">
    <source>
        <dbReference type="EMBL" id="KAK1865371.1"/>
    </source>
</evidence>
<comment type="caution">
    <text evidence="1">The sequence shown here is derived from an EMBL/GenBank/DDBJ whole genome shotgun (WGS) entry which is preliminary data.</text>
</comment>
<keyword evidence="2" id="KW-1185">Reference proteome</keyword>
<proteinExistence type="predicted"/>
<sequence>MGQARRGGGLGAGGRPLGSGRNTRPNLRQGYCHALAASVRAFGVEEFALYCCSGEHSDKQLAAVERFVVDHASSDSYRGQVWPMEALFGAVAHFNKAEQNAHGDPEAVSCWVASRGNLACSCIGSTRYEAMVMCLASAASHSSCGHAKTFLAAVGSLAEIMGELPEDILRHCASTMDSGAIEEVVRSEVVSSRAQPEKQAELGDEVEVFDTGGLPVAVVISGTGVYRVPAPVKCARKVTSCCYCDSSRASSCTHVLQTRHLRRGDAARSPTGPSTKRAFRSISNLPQSLFDCHRSVFVDVDIFDHARRKEPFIVAAPGKCPSCATPRGDASLRQPKKGIVLSHMGFCDLELQPYTCSNSTCRVWVAAEGRADGLVILSSSTAASISLVRHFCQEVAVEGDAFAKVFRAWWFCIALAVDPVEAPFKPSHCGNLSRLVAELRSADAAVRVAELSRAASANISADGGDVIDGDAGLVGMIRELKMVMVFLTALRRKGPALVRLARLVADVLEDAGSCIEAYHTAGSPVEGSVAAFAKR</sequence>
<organism evidence="1 2">
    <name type="scientific">Pyropia yezoensis</name>
    <name type="common">Susabi-nori</name>
    <name type="synonym">Porphyra yezoensis</name>
    <dbReference type="NCBI Taxonomy" id="2788"/>
    <lineage>
        <taxon>Eukaryota</taxon>
        <taxon>Rhodophyta</taxon>
        <taxon>Bangiophyceae</taxon>
        <taxon>Bangiales</taxon>
        <taxon>Bangiaceae</taxon>
        <taxon>Pyropia</taxon>
    </lineage>
</organism>
<name>A0ACC3C6L3_PYRYE</name>
<evidence type="ECO:0000313" key="2">
    <source>
        <dbReference type="Proteomes" id="UP000798662"/>
    </source>
</evidence>
<reference evidence="1" key="1">
    <citation type="submission" date="2019-11" db="EMBL/GenBank/DDBJ databases">
        <title>Nori genome reveals adaptations in red seaweeds to the harsh intertidal environment.</title>
        <authorList>
            <person name="Wang D."/>
            <person name="Mao Y."/>
        </authorList>
    </citation>
    <scope>NUCLEOTIDE SEQUENCE</scope>
    <source>
        <tissue evidence="1">Gametophyte</tissue>
    </source>
</reference>
<accession>A0ACC3C6L3</accession>